<evidence type="ECO:0000256" key="3">
    <source>
        <dbReference type="ARBA" id="ARBA00022722"/>
    </source>
</evidence>
<dbReference type="PANTHER" id="PTHR33653">
    <property type="entry name" value="RIBONUCLEASE VAPC2"/>
    <property type="match status" value="1"/>
</dbReference>
<evidence type="ECO:0000256" key="6">
    <source>
        <dbReference type="ARBA" id="ARBA00022842"/>
    </source>
</evidence>
<dbReference type="SUPFAM" id="SSF88723">
    <property type="entry name" value="PIN domain-like"/>
    <property type="match status" value="1"/>
</dbReference>
<dbReference type="Proteomes" id="UP000470302">
    <property type="component" value="Unassembled WGS sequence"/>
</dbReference>
<dbReference type="AlphaFoldDB" id="A0A845G944"/>
<dbReference type="Pfam" id="PF01850">
    <property type="entry name" value="PIN"/>
    <property type="match status" value="1"/>
</dbReference>
<protein>
    <submittedName>
        <fullName evidence="9">PIN domain-containing protein</fullName>
    </submittedName>
</protein>
<evidence type="ECO:0000256" key="1">
    <source>
        <dbReference type="ARBA" id="ARBA00001946"/>
    </source>
</evidence>
<evidence type="ECO:0000256" key="7">
    <source>
        <dbReference type="ARBA" id="ARBA00038093"/>
    </source>
</evidence>
<evidence type="ECO:0000256" key="2">
    <source>
        <dbReference type="ARBA" id="ARBA00022649"/>
    </source>
</evidence>
<reference evidence="9 10" key="1">
    <citation type="submission" date="2020-01" db="EMBL/GenBank/DDBJ databases">
        <title>Novel species isolated from a subtropical stream in China.</title>
        <authorList>
            <person name="Lu H."/>
        </authorList>
    </citation>
    <scope>NUCLEOTIDE SEQUENCE [LARGE SCALE GENOMIC DNA]</scope>
    <source>
        <strain evidence="9 10">FT82W</strain>
    </source>
</reference>
<dbReference type="Gene3D" id="3.40.50.1010">
    <property type="entry name" value="5'-nuclease"/>
    <property type="match status" value="1"/>
</dbReference>
<organism evidence="9 10">
    <name type="scientific">Duganella vulcania</name>
    <dbReference type="NCBI Taxonomy" id="2692166"/>
    <lineage>
        <taxon>Bacteria</taxon>
        <taxon>Pseudomonadati</taxon>
        <taxon>Pseudomonadota</taxon>
        <taxon>Betaproteobacteria</taxon>
        <taxon>Burkholderiales</taxon>
        <taxon>Oxalobacteraceae</taxon>
        <taxon>Telluria group</taxon>
        <taxon>Duganella</taxon>
    </lineage>
</organism>
<dbReference type="GO" id="GO:0004518">
    <property type="term" value="F:nuclease activity"/>
    <property type="evidence" value="ECO:0007669"/>
    <property type="project" value="UniProtKB-KW"/>
</dbReference>
<dbReference type="InterPro" id="IPR029060">
    <property type="entry name" value="PIN-like_dom_sf"/>
</dbReference>
<dbReference type="CDD" id="cd18746">
    <property type="entry name" value="PIN_VapC4-5_FitB-like"/>
    <property type="match status" value="1"/>
</dbReference>
<proteinExistence type="inferred from homology"/>
<name>A0A845G944_9BURK</name>
<comment type="similarity">
    <text evidence="7">Belongs to the PINc/VapC protein family.</text>
</comment>
<keyword evidence="6" id="KW-0460">Magnesium</keyword>
<evidence type="ECO:0000313" key="10">
    <source>
        <dbReference type="Proteomes" id="UP000470302"/>
    </source>
</evidence>
<dbReference type="GO" id="GO:0016787">
    <property type="term" value="F:hydrolase activity"/>
    <property type="evidence" value="ECO:0007669"/>
    <property type="project" value="UniProtKB-KW"/>
</dbReference>
<dbReference type="EMBL" id="WWCW01000074">
    <property type="protein sequence ID" value="MYM89417.1"/>
    <property type="molecule type" value="Genomic_DNA"/>
</dbReference>
<keyword evidence="2" id="KW-1277">Toxin-antitoxin system</keyword>
<evidence type="ECO:0000256" key="4">
    <source>
        <dbReference type="ARBA" id="ARBA00022723"/>
    </source>
</evidence>
<keyword evidence="4" id="KW-0479">Metal-binding</keyword>
<evidence type="ECO:0000259" key="8">
    <source>
        <dbReference type="Pfam" id="PF01850"/>
    </source>
</evidence>
<keyword evidence="3" id="KW-0540">Nuclease</keyword>
<evidence type="ECO:0000256" key="5">
    <source>
        <dbReference type="ARBA" id="ARBA00022801"/>
    </source>
</evidence>
<dbReference type="InterPro" id="IPR002716">
    <property type="entry name" value="PIN_dom"/>
</dbReference>
<dbReference type="GO" id="GO:0046872">
    <property type="term" value="F:metal ion binding"/>
    <property type="evidence" value="ECO:0007669"/>
    <property type="project" value="UniProtKB-KW"/>
</dbReference>
<dbReference type="PANTHER" id="PTHR33653:SF1">
    <property type="entry name" value="RIBONUCLEASE VAPC2"/>
    <property type="match status" value="1"/>
</dbReference>
<dbReference type="InterPro" id="IPR050556">
    <property type="entry name" value="Type_II_TA_system_RNase"/>
</dbReference>
<gene>
    <name evidence="9" type="ORF">GTP91_19855</name>
</gene>
<feature type="domain" description="PIN" evidence="8">
    <location>
        <begin position="3"/>
        <end position="134"/>
    </location>
</feature>
<dbReference type="RefSeq" id="WP_161098347.1">
    <property type="nucleotide sequence ID" value="NZ_WWCW01000074.1"/>
</dbReference>
<evidence type="ECO:0000313" key="9">
    <source>
        <dbReference type="EMBL" id="MYM89417.1"/>
    </source>
</evidence>
<comment type="caution">
    <text evidence="9">The sequence shown here is derived from an EMBL/GenBank/DDBJ whole genome shotgun (WGS) entry which is preliminary data.</text>
</comment>
<sequence>MFLIDTNVLSEYRKGKRANAGVMQFFAAAENSSLFLPVQVIGEIQAGIAKLRRAGSEHALQQAEKYELWLDSVLTEFGDHILQFDVEAARVWGALLSSEMRDPHTIDKQIAAVALIHDLVVVTRDKGDAFSRTPNLKILNPFNPIPHA</sequence>
<accession>A0A845G944</accession>
<keyword evidence="5" id="KW-0378">Hydrolase</keyword>
<comment type="cofactor">
    <cofactor evidence="1">
        <name>Mg(2+)</name>
        <dbReference type="ChEBI" id="CHEBI:18420"/>
    </cofactor>
</comment>